<feature type="region of interest" description="Disordered" evidence="1">
    <location>
        <begin position="1"/>
        <end position="25"/>
    </location>
</feature>
<organism evidence="2 3">
    <name type="scientific">Hoeflea algicola</name>
    <dbReference type="NCBI Taxonomy" id="2983763"/>
    <lineage>
        <taxon>Bacteria</taxon>
        <taxon>Pseudomonadati</taxon>
        <taxon>Pseudomonadota</taxon>
        <taxon>Alphaproteobacteria</taxon>
        <taxon>Hyphomicrobiales</taxon>
        <taxon>Rhizobiaceae</taxon>
        <taxon>Hoeflea</taxon>
    </lineage>
</organism>
<evidence type="ECO:0000313" key="3">
    <source>
        <dbReference type="Proteomes" id="UP001073227"/>
    </source>
</evidence>
<comment type="caution">
    <text evidence="2">The sequence shown here is derived from an EMBL/GenBank/DDBJ whole genome shotgun (WGS) entry which is preliminary data.</text>
</comment>
<proteinExistence type="predicted"/>
<keyword evidence="3" id="KW-1185">Reference proteome</keyword>
<gene>
    <name evidence="2" type="ORF">OEG84_11520</name>
</gene>
<dbReference type="Proteomes" id="UP001073227">
    <property type="component" value="Unassembled WGS sequence"/>
</dbReference>
<name>A0ABT3Z9A3_9HYPH</name>
<evidence type="ECO:0008006" key="4">
    <source>
        <dbReference type="Google" id="ProtNLM"/>
    </source>
</evidence>
<protein>
    <recommendedName>
        <fullName evidence="4">Pectate lyase superfamily protein domain-containing protein</fullName>
    </recommendedName>
</protein>
<dbReference type="EMBL" id="JAOVZR010000001">
    <property type="protein sequence ID" value="MCY0148322.1"/>
    <property type="molecule type" value="Genomic_DNA"/>
</dbReference>
<dbReference type="RefSeq" id="WP_267653893.1">
    <property type="nucleotide sequence ID" value="NZ_JAOVZR010000001.1"/>
</dbReference>
<accession>A0ABT3Z9A3</accession>
<reference evidence="2" key="1">
    <citation type="submission" date="2022-10" db="EMBL/GenBank/DDBJ databases">
        <title>Hoeflea sp. G2-23, isolated from marine algae.</title>
        <authorList>
            <person name="Kristyanto S."/>
            <person name="Kim J.M."/>
            <person name="Jeon C.O."/>
        </authorList>
    </citation>
    <scope>NUCLEOTIDE SEQUENCE</scope>
    <source>
        <strain evidence="2">G2-23</strain>
    </source>
</reference>
<feature type="compositionally biased region" description="Polar residues" evidence="1">
    <location>
        <begin position="14"/>
        <end position="23"/>
    </location>
</feature>
<sequence length="846" mass="88401">MADPTKPTIDYSYTGFQQEQQDNPFPGTQLDNDLANLKRGIDGTIDALTSVRRSDGAVQNNSIGFDQLKAELDGFGFNPPTEWATETNYIARDTVFEGAGFYQALLSHRSGVFDDDLAAGSWVLVADFTAATSEAAGYAEDAAGSAEDAAGAATAAISAWMDAETTEAGRTLLAGADAAAQRASLELKTVATSGSYDDLSDKPNAFPLTLTALKALDTTTITSAFLMEAGREGLFIWRTGDYAARVALDPNEAVYAKADAIAATLGAWVRVLGPAMSVPVTWGGALGDDANDDGAVGQALVALCSYLGFELWYPGGKTYRFATTIYPAEGMRVRVDGAINIVSTTVSAFVMQNDNTHLHIDGSVTGPGATATQTGVQWLGTSAVAATAPVYVENGAVTGIGKISGFYQGIETQFAKNVQIDIKLIQNCRHSHVIAYCSEDVVVRGSVLDGIIGVVFGTSPSQEINGYNFTATTASGTSDYVRYPRSKRCGTIGCVIKNNPTWHGWDTHAGDGCFSKGDIFWNCRSAGVITGTGLTSPGRGAIDCTISGFKMYNYLDGTNTQATPNTLQQAEAIWILGPSDTYAVNCVVRDGSIYNHGTPASGASGAILVLNAKGGGIFNVTSTDAYSNAVYCAGNNIDFTTKDVVAINPRSPGSGSGGTDNPCGFQCAGDGNEVLFEGCVTRRTDTSVDTHVALIGIALPNTADKSIRIKGCDFSECPTPYFTSNYTGISGEWEETFTMALTGFGSPPSGSAKARLAEGRVTLTIPALSDTSNTTDMTATGMPALFAPTATRNAYGVALIDNNLSTFGVASVATTGVISWFKNAGADALTASSTKGVFAQEIAWNL</sequence>
<dbReference type="InterPro" id="IPR011050">
    <property type="entry name" value="Pectin_lyase_fold/virulence"/>
</dbReference>
<evidence type="ECO:0000313" key="2">
    <source>
        <dbReference type="EMBL" id="MCY0148322.1"/>
    </source>
</evidence>
<dbReference type="SUPFAM" id="SSF51126">
    <property type="entry name" value="Pectin lyase-like"/>
    <property type="match status" value="1"/>
</dbReference>
<evidence type="ECO:0000256" key="1">
    <source>
        <dbReference type="SAM" id="MobiDB-lite"/>
    </source>
</evidence>